<gene>
    <name evidence="1" type="ORF">L210DRAFT_3558845</name>
</gene>
<reference evidence="1" key="1">
    <citation type="submission" date="2019-10" db="EMBL/GenBank/DDBJ databases">
        <authorList>
            <consortium name="DOE Joint Genome Institute"/>
            <person name="Kuo A."/>
            <person name="Miyauchi S."/>
            <person name="Kiss E."/>
            <person name="Drula E."/>
            <person name="Kohler A."/>
            <person name="Sanchez-Garcia M."/>
            <person name="Andreopoulos B."/>
            <person name="Barry K.W."/>
            <person name="Bonito G."/>
            <person name="Buee M."/>
            <person name="Carver A."/>
            <person name="Chen C."/>
            <person name="Cichocki N."/>
            <person name="Clum A."/>
            <person name="Culley D."/>
            <person name="Crous P.W."/>
            <person name="Fauchery L."/>
            <person name="Girlanda M."/>
            <person name="Hayes R."/>
            <person name="Keri Z."/>
            <person name="LaButti K."/>
            <person name="Lipzen A."/>
            <person name="Lombard V."/>
            <person name="Magnuson J."/>
            <person name="Maillard F."/>
            <person name="Morin E."/>
            <person name="Murat C."/>
            <person name="Nolan M."/>
            <person name="Ohm R."/>
            <person name="Pangilinan J."/>
            <person name="Pereira M."/>
            <person name="Perotto S."/>
            <person name="Peter M."/>
            <person name="Riley R."/>
            <person name="Sitrit Y."/>
            <person name="Stielow B."/>
            <person name="Szollosi G."/>
            <person name="Zifcakova L."/>
            <person name="Stursova M."/>
            <person name="Spatafora J.W."/>
            <person name="Tedersoo L."/>
            <person name="Vaario L.-M."/>
            <person name="Yamada A."/>
            <person name="Yan M."/>
            <person name="Wang P."/>
            <person name="Xu J."/>
            <person name="Bruns T."/>
            <person name="Baldrian P."/>
            <person name="Vilgalys R."/>
            <person name="Henrissat B."/>
            <person name="Grigoriev I.V."/>
            <person name="Hibbett D."/>
            <person name="Nagy L.G."/>
            <person name="Martin F.M."/>
        </authorList>
    </citation>
    <scope>NUCLEOTIDE SEQUENCE</scope>
    <source>
        <strain evidence="1">BED1</strain>
    </source>
</reference>
<keyword evidence="2" id="KW-1185">Reference proteome</keyword>
<protein>
    <submittedName>
        <fullName evidence="1">Uncharacterized protein</fullName>
    </submittedName>
</protein>
<organism evidence="1 2">
    <name type="scientific">Boletus edulis BED1</name>
    <dbReference type="NCBI Taxonomy" id="1328754"/>
    <lineage>
        <taxon>Eukaryota</taxon>
        <taxon>Fungi</taxon>
        <taxon>Dikarya</taxon>
        <taxon>Basidiomycota</taxon>
        <taxon>Agaricomycotina</taxon>
        <taxon>Agaricomycetes</taxon>
        <taxon>Agaricomycetidae</taxon>
        <taxon>Boletales</taxon>
        <taxon>Boletineae</taxon>
        <taxon>Boletaceae</taxon>
        <taxon>Boletoideae</taxon>
        <taxon>Boletus</taxon>
    </lineage>
</organism>
<reference evidence="1" key="2">
    <citation type="journal article" date="2020" name="Nat. Commun.">
        <title>Large-scale genome sequencing of mycorrhizal fungi provides insights into the early evolution of symbiotic traits.</title>
        <authorList>
            <person name="Miyauchi S."/>
            <person name="Kiss E."/>
            <person name="Kuo A."/>
            <person name="Drula E."/>
            <person name="Kohler A."/>
            <person name="Sanchez-Garcia M."/>
            <person name="Morin E."/>
            <person name="Andreopoulos B."/>
            <person name="Barry K.W."/>
            <person name="Bonito G."/>
            <person name="Buee M."/>
            <person name="Carver A."/>
            <person name="Chen C."/>
            <person name="Cichocki N."/>
            <person name="Clum A."/>
            <person name="Culley D."/>
            <person name="Crous P.W."/>
            <person name="Fauchery L."/>
            <person name="Girlanda M."/>
            <person name="Hayes R.D."/>
            <person name="Keri Z."/>
            <person name="LaButti K."/>
            <person name="Lipzen A."/>
            <person name="Lombard V."/>
            <person name="Magnuson J."/>
            <person name="Maillard F."/>
            <person name="Murat C."/>
            <person name="Nolan M."/>
            <person name="Ohm R.A."/>
            <person name="Pangilinan J."/>
            <person name="Pereira M.F."/>
            <person name="Perotto S."/>
            <person name="Peter M."/>
            <person name="Pfister S."/>
            <person name="Riley R."/>
            <person name="Sitrit Y."/>
            <person name="Stielow J.B."/>
            <person name="Szollosi G."/>
            <person name="Zifcakova L."/>
            <person name="Stursova M."/>
            <person name="Spatafora J.W."/>
            <person name="Tedersoo L."/>
            <person name="Vaario L.M."/>
            <person name="Yamada A."/>
            <person name="Yan M."/>
            <person name="Wang P."/>
            <person name="Xu J."/>
            <person name="Bruns T."/>
            <person name="Baldrian P."/>
            <person name="Vilgalys R."/>
            <person name="Dunand C."/>
            <person name="Henrissat B."/>
            <person name="Grigoriev I.V."/>
            <person name="Hibbett D."/>
            <person name="Nagy L.G."/>
            <person name="Martin F.M."/>
        </authorList>
    </citation>
    <scope>NUCLEOTIDE SEQUENCE</scope>
    <source>
        <strain evidence="1">BED1</strain>
    </source>
</reference>
<evidence type="ECO:0000313" key="2">
    <source>
        <dbReference type="Proteomes" id="UP001194468"/>
    </source>
</evidence>
<dbReference type="AlphaFoldDB" id="A0AAD4BJP0"/>
<name>A0AAD4BJP0_BOLED</name>
<dbReference type="EMBL" id="WHUW01000042">
    <property type="protein sequence ID" value="KAF8432246.1"/>
    <property type="molecule type" value="Genomic_DNA"/>
</dbReference>
<accession>A0AAD4BJP0</accession>
<comment type="caution">
    <text evidence="1">The sequence shown here is derived from an EMBL/GenBank/DDBJ whole genome shotgun (WGS) entry which is preliminary data.</text>
</comment>
<proteinExistence type="predicted"/>
<sequence length="57" mass="6499">MPAQPMTRRKRIDPGSTWSCHDHEHWMVSLVSITEGQVTLVTCAELLHTRKPSSWGL</sequence>
<dbReference type="Proteomes" id="UP001194468">
    <property type="component" value="Unassembled WGS sequence"/>
</dbReference>
<evidence type="ECO:0000313" key="1">
    <source>
        <dbReference type="EMBL" id="KAF8432246.1"/>
    </source>
</evidence>